<dbReference type="InterPro" id="IPR041885">
    <property type="entry name" value="MAN1_winged_helix_dom"/>
</dbReference>
<evidence type="ECO:0000259" key="9">
    <source>
        <dbReference type="PROSITE" id="PS50954"/>
    </source>
</evidence>
<dbReference type="SMART" id="SM00540">
    <property type="entry name" value="LEM"/>
    <property type="match status" value="1"/>
</dbReference>
<dbReference type="FunFam" id="1.10.720.40:FF:000001">
    <property type="entry name" value="LEM domain containing 2, isoform CRA_a"/>
    <property type="match status" value="1"/>
</dbReference>
<proteinExistence type="predicted"/>
<evidence type="ECO:0000256" key="6">
    <source>
        <dbReference type="ARBA" id="ARBA00023242"/>
    </source>
</evidence>
<feature type="transmembrane region" description="Helical" evidence="8">
    <location>
        <begin position="264"/>
        <end position="290"/>
    </location>
</feature>
<keyword evidence="2" id="KW-0597">Phosphoprotein</keyword>
<sequence>MNKDSILTDAEIRQKLKELGFNPGPITNTTRKVYLTKLSRLEKSRNETIEASNLENDDEEPEPPSYQPAVNHWSWWNMTPKPKKPSNHVFDNPKFQEAYESSSPEIMVHQENHNVNINPPSINRLVGVRYSPIHSPTRNQTPFRANRDIVTKNTSTNYPETSPMTIKYTETHTPCSKYFQSTTSSSRNVQPSALSSKFVEDSALTNRSEAKTPFRSVINSPTVKSPEIKKAPTKKASTLFSSLANLKSPDAKRTRMYWDRIKRYLASPVVIYIAYMTLLPICIAIFYPIIFQMVKFTRSHGALIATAAWVVPLIIILFYIFRFLYRKRQSRISLQLREKYEYIDRVLDILKQQVIDFNHKKVSSPYIPILHKGVYLVIRKSKASLWNSVTEFVTKNESRVRTELQNVQGKDCQVWRWIAREFESESSGIISKDSDIYASLSPCLKVYVGEGVQCTFDDFCDHFLRTLNTFGFKVVDSDKVPARQTLYIKMTDKQTAIDVFNRFNKSTCLGRPVKIKFIKESRAKF</sequence>
<dbReference type="Gene3D" id="1.10.720.40">
    <property type="match status" value="1"/>
</dbReference>
<feature type="region of interest" description="Disordered" evidence="7">
    <location>
        <begin position="46"/>
        <end position="67"/>
    </location>
</feature>
<dbReference type="Gene3D" id="1.10.10.1180">
    <property type="entry name" value="MAN1, winged-helix domain"/>
    <property type="match status" value="1"/>
</dbReference>
<evidence type="ECO:0000256" key="4">
    <source>
        <dbReference type="ARBA" id="ARBA00022989"/>
    </source>
</evidence>
<name>A0A0C2MG98_THEKT</name>
<dbReference type="Pfam" id="PF03020">
    <property type="entry name" value="LEM"/>
    <property type="match status" value="1"/>
</dbReference>
<feature type="domain" description="LEM" evidence="9">
    <location>
        <begin position="1"/>
        <end position="45"/>
    </location>
</feature>
<keyword evidence="4 8" id="KW-1133">Transmembrane helix</keyword>
<dbReference type="OrthoDB" id="118234at2759"/>
<feature type="transmembrane region" description="Helical" evidence="8">
    <location>
        <begin position="302"/>
        <end position="325"/>
    </location>
</feature>
<evidence type="ECO:0000256" key="3">
    <source>
        <dbReference type="ARBA" id="ARBA00022692"/>
    </source>
</evidence>
<dbReference type="GO" id="GO:0030514">
    <property type="term" value="P:negative regulation of BMP signaling pathway"/>
    <property type="evidence" value="ECO:0007669"/>
    <property type="project" value="TreeGrafter"/>
</dbReference>
<gene>
    <name evidence="10" type="ORF">RF11_12009</name>
</gene>
<dbReference type="AlphaFoldDB" id="A0A0C2MG98"/>
<dbReference type="PROSITE" id="PS50954">
    <property type="entry name" value="LEM"/>
    <property type="match status" value="1"/>
</dbReference>
<evidence type="ECO:0000256" key="7">
    <source>
        <dbReference type="SAM" id="MobiDB-lite"/>
    </source>
</evidence>
<reference evidence="10 11" key="1">
    <citation type="journal article" date="2014" name="Genome Biol. Evol.">
        <title>The genome of the myxosporean Thelohanellus kitauei shows adaptations to nutrient acquisition within its fish host.</title>
        <authorList>
            <person name="Yang Y."/>
            <person name="Xiong J."/>
            <person name="Zhou Z."/>
            <person name="Huo F."/>
            <person name="Miao W."/>
            <person name="Ran C."/>
            <person name="Liu Y."/>
            <person name="Zhang J."/>
            <person name="Feng J."/>
            <person name="Wang M."/>
            <person name="Wang M."/>
            <person name="Wang L."/>
            <person name="Yao B."/>
        </authorList>
    </citation>
    <scope>NUCLEOTIDE SEQUENCE [LARGE SCALE GENOMIC DNA]</scope>
    <source>
        <strain evidence="10">Wuqing</strain>
    </source>
</reference>
<organism evidence="10 11">
    <name type="scientific">Thelohanellus kitauei</name>
    <name type="common">Myxosporean</name>
    <dbReference type="NCBI Taxonomy" id="669202"/>
    <lineage>
        <taxon>Eukaryota</taxon>
        <taxon>Metazoa</taxon>
        <taxon>Cnidaria</taxon>
        <taxon>Myxozoa</taxon>
        <taxon>Myxosporea</taxon>
        <taxon>Bivalvulida</taxon>
        <taxon>Platysporina</taxon>
        <taxon>Myxobolidae</taxon>
        <taxon>Thelohanellus</taxon>
    </lineage>
</organism>
<keyword evidence="6" id="KW-0539">Nucleus</keyword>
<dbReference type="SUPFAM" id="SSF63451">
    <property type="entry name" value="LEM domain"/>
    <property type="match status" value="1"/>
</dbReference>
<dbReference type="InterPro" id="IPR018996">
    <property type="entry name" value="Man1/Src1-like_C"/>
</dbReference>
<dbReference type="PANTHER" id="PTHR13428">
    <property type="entry name" value="INNER NUCLEAR MEMBRANE PROTEIN MAN1 LEM DOMAIN CONTAINING PROTEIN"/>
    <property type="match status" value="1"/>
</dbReference>
<comment type="subcellular location">
    <subcellularLocation>
        <location evidence="1">Nucleus inner membrane</location>
        <topology evidence="1">Multi-pass membrane protein</topology>
    </subcellularLocation>
</comment>
<dbReference type="GO" id="GO:0005637">
    <property type="term" value="C:nuclear inner membrane"/>
    <property type="evidence" value="ECO:0007669"/>
    <property type="project" value="UniProtKB-SubCell"/>
</dbReference>
<keyword evidence="3 8" id="KW-0812">Transmembrane</keyword>
<dbReference type="Proteomes" id="UP000031668">
    <property type="component" value="Unassembled WGS sequence"/>
</dbReference>
<dbReference type="GO" id="GO:0006998">
    <property type="term" value="P:nuclear envelope organization"/>
    <property type="evidence" value="ECO:0007669"/>
    <property type="project" value="TreeGrafter"/>
</dbReference>
<dbReference type="EMBL" id="JWZT01003604">
    <property type="protein sequence ID" value="KII66186.1"/>
    <property type="molecule type" value="Genomic_DNA"/>
</dbReference>
<dbReference type="CDD" id="cd12934">
    <property type="entry name" value="LEM"/>
    <property type="match status" value="1"/>
</dbReference>
<evidence type="ECO:0000313" key="10">
    <source>
        <dbReference type="EMBL" id="KII66186.1"/>
    </source>
</evidence>
<dbReference type="InterPro" id="IPR052277">
    <property type="entry name" value="INM_ESCRT-Associated"/>
</dbReference>
<dbReference type="GO" id="GO:0031490">
    <property type="term" value="F:chromatin DNA binding"/>
    <property type="evidence" value="ECO:0007669"/>
    <property type="project" value="TreeGrafter"/>
</dbReference>
<dbReference type="OMA" id="WIAREFE"/>
<keyword evidence="5 8" id="KW-0472">Membrane</keyword>
<evidence type="ECO:0000256" key="2">
    <source>
        <dbReference type="ARBA" id="ARBA00022553"/>
    </source>
</evidence>
<evidence type="ECO:0000256" key="5">
    <source>
        <dbReference type="ARBA" id="ARBA00023136"/>
    </source>
</evidence>
<evidence type="ECO:0000256" key="8">
    <source>
        <dbReference type="SAM" id="Phobius"/>
    </source>
</evidence>
<dbReference type="Pfam" id="PF09402">
    <property type="entry name" value="MSC"/>
    <property type="match status" value="1"/>
</dbReference>
<dbReference type="InterPro" id="IPR003887">
    <property type="entry name" value="LEM_dom"/>
</dbReference>
<accession>A0A0C2MG98</accession>
<evidence type="ECO:0000256" key="1">
    <source>
        <dbReference type="ARBA" id="ARBA00004473"/>
    </source>
</evidence>
<protein>
    <submittedName>
        <fullName evidence="10">LEM domain-containing protein 2</fullName>
    </submittedName>
</protein>
<dbReference type="InterPro" id="IPR011015">
    <property type="entry name" value="LEM/LEM-like_dom_sf"/>
</dbReference>
<dbReference type="PANTHER" id="PTHR13428:SF12">
    <property type="entry name" value="INNER NUCLEAR MEMBRANE PROTEIN MAN1"/>
    <property type="match status" value="1"/>
</dbReference>
<evidence type="ECO:0000313" key="11">
    <source>
        <dbReference type="Proteomes" id="UP000031668"/>
    </source>
</evidence>
<keyword evidence="11" id="KW-1185">Reference proteome</keyword>
<comment type="caution">
    <text evidence="10">The sequence shown here is derived from an EMBL/GenBank/DDBJ whole genome shotgun (WGS) entry which is preliminary data.</text>
</comment>